<gene>
    <name evidence="2" type="ORF">GCM10010987_80310</name>
</gene>
<organism evidence="2 3">
    <name type="scientific">Bradyrhizobium guangdongense</name>
    <dbReference type="NCBI Taxonomy" id="1325090"/>
    <lineage>
        <taxon>Bacteria</taxon>
        <taxon>Pseudomonadati</taxon>
        <taxon>Pseudomonadota</taxon>
        <taxon>Alphaproteobacteria</taxon>
        <taxon>Hyphomicrobiales</taxon>
        <taxon>Nitrobacteraceae</taxon>
        <taxon>Bradyrhizobium</taxon>
    </lineage>
</organism>
<evidence type="ECO:0000313" key="3">
    <source>
        <dbReference type="Proteomes" id="UP000625079"/>
    </source>
</evidence>
<feature type="compositionally biased region" description="Polar residues" evidence="1">
    <location>
        <begin position="26"/>
        <end position="35"/>
    </location>
</feature>
<evidence type="ECO:0000313" key="2">
    <source>
        <dbReference type="EMBL" id="GGI34639.1"/>
    </source>
</evidence>
<dbReference type="AlphaFoldDB" id="A0AA87WH77"/>
<name>A0AA87WH77_9BRAD</name>
<proteinExistence type="predicted"/>
<dbReference type="Proteomes" id="UP000625079">
    <property type="component" value="Unassembled WGS sequence"/>
</dbReference>
<reference evidence="2" key="1">
    <citation type="journal article" date="2014" name="Int. J. Syst. Evol. Microbiol.">
        <title>Complete genome sequence of Corynebacterium casei LMG S-19264T (=DSM 44701T), isolated from a smear-ripened cheese.</title>
        <authorList>
            <consortium name="US DOE Joint Genome Institute (JGI-PGF)"/>
            <person name="Walter F."/>
            <person name="Albersmeier A."/>
            <person name="Kalinowski J."/>
            <person name="Ruckert C."/>
        </authorList>
    </citation>
    <scope>NUCLEOTIDE SEQUENCE</scope>
    <source>
        <strain evidence="2">CGMCC 1.15034</strain>
    </source>
</reference>
<protein>
    <submittedName>
        <fullName evidence="2">Uncharacterized protein</fullName>
    </submittedName>
</protein>
<sequence length="74" mass="8286">MKPEGPGNQVRGPVEERGPVDLDQGSVPNGLQHPTMNRPPEVPQSKPKPKPSRVEEARRIIEEDIVVREERLSD</sequence>
<comment type="caution">
    <text evidence="2">The sequence shown here is derived from an EMBL/GenBank/DDBJ whole genome shotgun (WGS) entry which is preliminary data.</text>
</comment>
<reference evidence="2" key="2">
    <citation type="submission" date="2022-12" db="EMBL/GenBank/DDBJ databases">
        <authorList>
            <person name="Sun Q."/>
            <person name="Zhou Y."/>
        </authorList>
    </citation>
    <scope>NUCLEOTIDE SEQUENCE</scope>
    <source>
        <strain evidence="2">CGMCC 1.15034</strain>
    </source>
</reference>
<dbReference type="EMBL" id="BMHC01000081">
    <property type="protein sequence ID" value="GGI34639.1"/>
    <property type="molecule type" value="Genomic_DNA"/>
</dbReference>
<evidence type="ECO:0000256" key="1">
    <source>
        <dbReference type="SAM" id="MobiDB-lite"/>
    </source>
</evidence>
<feature type="region of interest" description="Disordered" evidence="1">
    <location>
        <begin position="1"/>
        <end position="59"/>
    </location>
</feature>
<accession>A0AA87WH77</accession>